<comment type="subcellular location">
    <subcellularLocation>
        <location evidence="1">Cytoplasm</location>
    </subcellularLocation>
</comment>
<evidence type="ECO:0000256" key="12">
    <source>
        <dbReference type="ARBA" id="ARBA00023163"/>
    </source>
</evidence>
<dbReference type="InterPro" id="IPR002078">
    <property type="entry name" value="Sigma_54_int"/>
</dbReference>
<keyword evidence="20" id="KW-1185">Reference proteome</keyword>
<dbReference type="InterPro" id="IPR027417">
    <property type="entry name" value="P-loop_NTPase"/>
</dbReference>
<dbReference type="Pfam" id="PF00072">
    <property type="entry name" value="Response_reg"/>
    <property type="match status" value="1"/>
</dbReference>
<evidence type="ECO:0000259" key="17">
    <source>
        <dbReference type="PROSITE" id="PS50045"/>
    </source>
</evidence>
<evidence type="ECO:0000256" key="15">
    <source>
        <dbReference type="ARBA" id="ARBA00031910"/>
    </source>
</evidence>
<evidence type="ECO:0000256" key="1">
    <source>
        <dbReference type="ARBA" id="ARBA00004496"/>
    </source>
</evidence>
<dbReference type="SUPFAM" id="SSF52172">
    <property type="entry name" value="CheY-like"/>
    <property type="match status" value="1"/>
</dbReference>
<dbReference type="SMART" id="SM00448">
    <property type="entry name" value="REC"/>
    <property type="match status" value="1"/>
</dbReference>
<dbReference type="AlphaFoldDB" id="A0A2Z6B0N3"/>
<dbReference type="Gene3D" id="3.40.50.300">
    <property type="entry name" value="P-loop containing nucleotide triphosphate hydrolases"/>
    <property type="match status" value="1"/>
</dbReference>
<keyword evidence="4" id="KW-0678">Repressor</keyword>
<evidence type="ECO:0000313" key="19">
    <source>
        <dbReference type="EMBL" id="BBD09069.1"/>
    </source>
</evidence>
<feature type="modified residue" description="4-aspartylphosphate" evidence="16">
    <location>
        <position position="52"/>
    </location>
</feature>
<keyword evidence="7" id="KW-0067">ATP-binding</keyword>
<dbReference type="PANTHER" id="PTHR32071:SF95">
    <property type="entry name" value="DNA-BINDING TRANSCRIPTIONAL REGULATOR NTRC"/>
    <property type="match status" value="1"/>
</dbReference>
<keyword evidence="6" id="KW-0547">Nucleotide-binding</keyword>
<evidence type="ECO:0000256" key="9">
    <source>
        <dbReference type="ARBA" id="ARBA00023015"/>
    </source>
</evidence>
<keyword evidence="13" id="KW-0535">Nitrogen fixation</keyword>
<dbReference type="CDD" id="cd00009">
    <property type="entry name" value="AAA"/>
    <property type="match status" value="1"/>
</dbReference>
<dbReference type="PROSITE" id="PS50110">
    <property type="entry name" value="RESPONSE_REGULATORY"/>
    <property type="match status" value="1"/>
</dbReference>
<dbReference type="OrthoDB" id="9763792at2"/>
<dbReference type="InterPro" id="IPR011006">
    <property type="entry name" value="CheY-like_superfamily"/>
</dbReference>
<keyword evidence="3" id="KW-0963">Cytoplasm</keyword>
<dbReference type="FunFam" id="3.40.50.2300:FF:000018">
    <property type="entry name" value="DNA-binding transcriptional regulator NtrC"/>
    <property type="match status" value="1"/>
</dbReference>
<evidence type="ECO:0000256" key="14">
    <source>
        <dbReference type="ARBA" id="ARBA00029881"/>
    </source>
</evidence>
<evidence type="ECO:0000313" key="20">
    <source>
        <dbReference type="Proteomes" id="UP000269883"/>
    </source>
</evidence>
<dbReference type="InterPro" id="IPR025944">
    <property type="entry name" value="Sigma_54_int_dom_CS"/>
</dbReference>
<dbReference type="SMART" id="SM00382">
    <property type="entry name" value="AAA"/>
    <property type="match status" value="1"/>
</dbReference>
<keyword evidence="12" id="KW-0804">Transcription</keyword>
<keyword evidence="9" id="KW-0805">Transcription regulation</keyword>
<keyword evidence="11" id="KW-0010">Activator</keyword>
<dbReference type="Pfam" id="PF25601">
    <property type="entry name" value="AAA_lid_14"/>
    <property type="match status" value="1"/>
</dbReference>
<dbReference type="Gene3D" id="3.40.50.2300">
    <property type="match status" value="1"/>
</dbReference>
<organism evidence="19 20">
    <name type="scientific">Desulfovibrio ferrophilus</name>
    <dbReference type="NCBI Taxonomy" id="241368"/>
    <lineage>
        <taxon>Bacteria</taxon>
        <taxon>Pseudomonadati</taxon>
        <taxon>Thermodesulfobacteriota</taxon>
        <taxon>Desulfovibrionia</taxon>
        <taxon>Desulfovibrionales</taxon>
        <taxon>Desulfovibrionaceae</taxon>
        <taxon>Desulfovibrio</taxon>
    </lineage>
</organism>
<dbReference type="GO" id="GO:0005524">
    <property type="term" value="F:ATP binding"/>
    <property type="evidence" value="ECO:0007669"/>
    <property type="project" value="UniProtKB-KW"/>
</dbReference>
<evidence type="ECO:0000259" key="18">
    <source>
        <dbReference type="PROSITE" id="PS50110"/>
    </source>
</evidence>
<evidence type="ECO:0000256" key="2">
    <source>
        <dbReference type="ARBA" id="ARBA00019059"/>
    </source>
</evidence>
<feature type="domain" description="Sigma-54 factor interaction" evidence="17">
    <location>
        <begin position="141"/>
        <end position="370"/>
    </location>
</feature>
<keyword evidence="10" id="KW-0238">DNA-binding</keyword>
<dbReference type="InterPro" id="IPR001789">
    <property type="entry name" value="Sig_transdc_resp-reg_receiver"/>
</dbReference>
<dbReference type="InterPro" id="IPR002197">
    <property type="entry name" value="HTH_Fis"/>
</dbReference>
<evidence type="ECO:0000256" key="3">
    <source>
        <dbReference type="ARBA" id="ARBA00022490"/>
    </source>
</evidence>
<dbReference type="InterPro" id="IPR009057">
    <property type="entry name" value="Homeodomain-like_sf"/>
</dbReference>
<name>A0A2Z6B0N3_9BACT</name>
<keyword evidence="5 16" id="KW-0597">Phosphoprotein</keyword>
<sequence>MASILIVDDDAQLRQSFDKLLMTEGHSIRVAASGEAGLEEVKAESPDLVIMDVRLPGMNGLETFAAMRGMDPHLPVIIMTAYGTTETAIEATKLGAFDYILKPFEIPAVLKLIGEALKAGRFTRSRVEVDARPESASSDALIGRSQVMQEVYKAIGRVAPTDATVMIRGESGTGKELVSRAVYQHSLRAEQPFLVINCVAIPETLLESELFGYEKGAFTGASSRRVGKIEQAHRGTILLDEIGDMPVSIQAKILRLLQEKKIERLGSGHPVPVDVRIIAATNRDLEAAVADGRFREDLYYRLKVVTLHLPPLRERVEDIPLLTDYFLARFARDMDSENPGLTTDGLARLTSHSWPGNVRELSNALKNALIFSRGAPLNRDDVDRALESRESALRRAAPPTIKGDPLQNWVHQAMNAQGNDNLFDTLMDEIGTRIIAEALTRTGGNRTQAAKLLGISRPTLIARIEKYGLKVGTSVSHNGSSD</sequence>
<dbReference type="FunFam" id="3.40.50.300:FF:000006">
    <property type="entry name" value="DNA-binding transcriptional regulator NtrC"/>
    <property type="match status" value="1"/>
</dbReference>
<evidence type="ECO:0000256" key="5">
    <source>
        <dbReference type="ARBA" id="ARBA00022553"/>
    </source>
</evidence>
<dbReference type="Gene3D" id="1.10.8.60">
    <property type="match status" value="1"/>
</dbReference>
<dbReference type="InterPro" id="IPR003593">
    <property type="entry name" value="AAA+_ATPase"/>
</dbReference>
<dbReference type="PANTHER" id="PTHR32071">
    <property type="entry name" value="TRANSCRIPTIONAL REGULATORY PROTEIN"/>
    <property type="match status" value="1"/>
</dbReference>
<dbReference type="RefSeq" id="WP_126379731.1">
    <property type="nucleotide sequence ID" value="NZ_AP017378.1"/>
</dbReference>
<proteinExistence type="predicted"/>
<accession>A0A2Z6B0N3</accession>
<keyword evidence="8" id="KW-0902">Two-component regulatory system</keyword>
<dbReference type="Pfam" id="PF02954">
    <property type="entry name" value="HTH_8"/>
    <property type="match status" value="1"/>
</dbReference>
<dbReference type="KEGG" id="dfl:DFE_2343"/>
<evidence type="ECO:0000256" key="6">
    <source>
        <dbReference type="ARBA" id="ARBA00022741"/>
    </source>
</evidence>
<protein>
    <recommendedName>
        <fullName evidence="2">DNA-binding transcriptional regulator NtrC</fullName>
    </recommendedName>
    <alternativeName>
        <fullName evidence="14">Nitrogen regulation protein NR(I)</fullName>
    </alternativeName>
    <alternativeName>
        <fullName evidence="15">Nitrogen regulator I</fullName>
    </alternativeName>
</protein>
<dbReference type="GO" id="GO:0000160">
    <property type="term" value="P:phosphorelay signal transduction system"/>
    <property type="evidence" value="ECO:0007669"/>
    <property type="project" value="UniProtKB-KW"/>
</dbReference>
<dbReference type="EMBL" id="AP017378">
    <property type="protein sequence ID" value="BBD09069.1"/>
    <property type="molecule type" value="Genomic_DNA"/>
</dbReference>
<dbReference type="PRINTS" id="PR01590">
    <property type="entry name" value="HTHFIS"/>
</dbReference>
<dbReference type="SUPFAM" id="SSF46689">
    <property type="entry name" value="Homeodomain-like"/>
    <property type="match status" value="1"/>
</dbReference>
<evidence type="ECO:0000256" key="11">
    <source>
        <dbReference type="ARBA" id="ARBA00023159"/>
    </source>
</evidence>
<dbReference type="PROSITE" id="PS00688">
    <property type="entry name" value="SIGMA54_INTERACT_3"/>
    <property type="match status" value="1"/>
</dbReference>
<dbReference type="GO" id="GO:0043565">
    <property type="term" value="F:sequence-specific DNA binding"/>
    <property type="evidence" value="ECO:0007669"/>
    <property type="project" value="InterPro"/>
</dbReference>
<dbReference type="GO" id="GO:0005737">
    <property type="term" value="C:cytoplasm"/>
    <property type="evidence" value="ECO:0007669"/>
    <property type="project" value="UniProtKB-SubCell"/>
</dbReference>
<feature type="domain" description="Response regulatory" evidence="18">
    <location>
        <begin position="3"/>
        <end position="117"/>
    </location>
</feature>
<evidence type="ECO:0000256" key="4">
    <source>
        <dbReference type="ARBA" id="ARBA00022491"/>
    </source>
</evidence>
<dbReference type="GO" id="GO:0006355">
    <property type="term" value="P:regulation of DNA-templated transcription"/>
    <property type="evidence" value="ECO:0007669"/>
    <property type="project" value="InterPro"/>
</dbReference>
<dbReference type="Proteomes" id="UP000269883">
    <property type="component" value="Chromosome"/>
</dbReference>
<evidence type="ECO:0000256" key="13">
    <source>
        <dbReference type="ARBA" id="ARBA00023231"/>
    </source>
</evidence>
<dbReference type="Gene3D" id="1.10.10.60">
    <property type="entry name" value="Homeodomain-like"/>
    <property type="match status" value="1"/>
</dbReference>
<dbReference type="Pfam" id="PF00158">
    <property type="entry name" value="Sigma54_activat"/>
    <property type="match status" value="1"/>
</dbReference>
<dbReference type="InterPro" id="IPR025662">
    <property type="entry name" value="Sigma_54_int_dom_ATP-bd_1"/>
</dbReference>
<reference evidence="19 20" key="1">
    <citation type="journal article" date="2018" name="Sci. Adv.">
        <title>Multi-heme cytochromes provide a pathway for survival in energy-limited environments.</title>
        <authorList>
            <person name="Deng X."/>
            <person name="Dohmae N."/>
            <person name="Nealson K.H."/>
            <person name="Hashimoto K."/>
            <person name="Okamoto A."/>
        </authorList>
    </citation>
    <scope>NUCLEOTIDE SEQUENCE [LARGE SCALE GENOMIC DNA]</scope>
    <source>
        <strain evidence="19 20">IS5</strain>
    </source>
</reference>
<dbReference type="PROSITE" id="PS50045">
    <property type="entry name" value="SIGMA54_INTERACT_4"/>
    <property type="match status" value="1"/>
</dbReference>
<evidence type="ECO:0000256" key="10">
    <source>
        <dbReference type="ARBA" id="ARBA00023125"/>
    </source>
</evidence>
<dbReference type="SUPFAM" id="SSF52540">
    <property type="entry name" value="P-loop containing nucleoside triphosphate hydrolases"/>
    <property type="match status" value="1"/>
</dbReference>
<evidence type="ECO:0000256" key="7">
    <source>
        <dbReference type="ARBA" id="ARBA00022840"/>
    </source>
</evidence>
<dbReference type="PROSITE" id="PS00675">
    <property type="entry name" value="SIGMA54_INTERACT_1"/>
    <property type="match status" value="1"/>
</dbReference>
<evidence type="ECO:0000256" key="16">
    <source>
        <dbReference type="PROSITE-ProRule" id="PRU00169"/>
    </source>
</evidence>
<evidence type="ECO:0000256" key="8">
    <source>
        <dbReference type="ARBA" id="ARBA00023012"/>
    </source>
</evidence>
<dbReference type="InterPro" id="IPR058031">
    <property type="entry name" value="AAA_lid_NorR"/>
</dbReference>
<gene>
    <name evidence="19" type="ORF">DFE_2343</name>
</gene>